<name>A0A087SHL0_AUXPR</name>
<organism evidence="2 3">
    <name type="scientific">Auxenochlorella protothecoides</name>
    <name type="common">Green microalga</name>
    <name type="synonym">Chlorella protothecoides</name>
    <dbReference type="NCBI Taxonomy" id="3075"/>
    <lineage>
        <taxon>Eukaryota</taxon>
        <taxon>Viridiplantae</taxon>
        <taxon>Chlorophyta</taxon>
        <taxon>core chlorophytes</taxon>
        <taxon>Trebouxiophyceae</taxon>
        <taxon>Chlorellales</taxon>
        <taxon>Chlorellaceae</taxon>
        <taxon>Auxenochlorella</taxon>
    </lineage>
</organism>
<dbReference type="RefSeq" id="XP_011398105.1">
    <property type="nucleotide sequence ID" value="XM_011399803.1"/>
</dbReference>
<keyword evidence="3" id="KW-1185">Reference proteome</keyword>
<dbReference type="AlphaFoldDB" id="A0A087SHL0"/>
<sequence length="114" mass="11789">MLGNASNAVHQDYRTGCWRSAWKSKLRTPRGGERRNNRPTPGQSSAKAGPCGSVGLPSSEEATSRRALKAEQGLMPSVPSRPRLDSCLSPCTAGAAAPGPRTLGVICAAQSAGT</sequence>
<evidence type="ECO:0000313" key="2">
    <source>
        <dbReference type="EMBL" id="KFM25214.1"/>
    </source>
</evidence>
<reference evidence="2 3" key="1">
    <citation type="journal article" date="2014" name="BMC Genomics">
        <title>Oil accumulation mechanisms of the oleaginous microalga Chlorella protothecoides revealed through its genome, transcriptomes, and proteomes.</title>
        <authorList>
            <person name="Gao C."/>
            <person name="Wang Y."/>
            <person name="Shen Y."/>
            <person name="Yan D."/>
            <person name="He X."/>
            <person name="Dai J."/>
            <person name="Wu Q."/>
        </authorList>
    </citation>
    <scope>NUCLEOTIDE SEQUENCE [LARGE SCALE GENOMIC DNA]</scope>
    <source>
        <strain evidence="2 3">0710</strain>
    </source>
</reference>
<dbReference type="EMBL" id="KL662112">
    <property type="protein sequence ID" value="KFM25214.1"/>
    <property type="molecule type" value="Genomic_DNA"/>
</dbReference>
<gene>
    <name evidence="2" type="ORF">F751_6169</name>
</gene>
<protein>
    <submittedName>
        <fullName evidence="2">Uncharacterized protein</fullName>
    </submittedName>
</protein>
<feature type="region of interest" description="Disordered" evidence="1">
    <location>
        <begin position="24"/>
        <end position="82"/>
    </location>
</feature>
<accession>A0A087SHL0</accession>
<dbReference type="KEGG" id="apro:F751_6169"/>
<proteinExistence type="predicted"/>
<evidence type="ECO:0000313" key="3">
    <source>
        <dbReference type="Proteomes" id="UP000028924"/>
    </source>
</evidence>
<dbReference type="GeneID" id="23617560"/>
<evidence type="ECO:0000256" key="1">
    <source>
        <dbReference type="SAM" id="MobiDB-lite"/>
    </source>
</evidence>
<dbReference type="Proteomes" id="UP000028924">
    <property type="component" value="Unassembled WGS sequence"/>
</dbReference>